<evidence type="ECO:0000256" key="3">
    <source>
        <dbReference type="ARBA" id="ARBA00022801"/>
    </source>
</evidence>
<dbReference type="Gene3D" id="3.40.50.200">
    <property type="entry name" value="Peptidase S8/S53 domain"/>
    <property type="match status" value="1"/>
</dbReference>
<feature type="active site" description="Charge relay system" evidence="5">
    <location>
        <position position="295"/>
    </location>
</feature>
<dbReference type="InterPro" id="IPR034193">
    <property type="entry name" value="PCSK9_ProteinaseK-like"/>
</dbReference>
<dbReference type="InterPro" id="IPR022398">
    <property type="entry name" value="Peptidase_S8_His-AS"/>
</dbReference>
<dbReference type="InterPro" id="IPR036852">
    <property type="entry name" value="Peptidase_S8/S53_dom_sf"/>
</dbReference>
<evidence type="ECO:0000313" key="8">
    <source>
        <dbReference type="Proteomes" id="UP000480548"/>
    </source>
</evidence>
<organism evidence="7 8">
    <name type="scientific">Orbilia oligospora</name>
    <name type="common">Nematode-trapping fungus</name>
    <name type="synonym">Arthrobotrys oligospora</name>
    <dbReference type="NCBI Taxonomy" id="2813651"/>
    <lineage>
        <taxon>Eukaryota</taxon>
        <taxon>Fungi</taxon>
        <taxon>Dikarya</taxon>
        <taxon>Ascomycota</taxon>
        <taxon>Pezizomycotina</taxon>
        <taxon>Orbiliomycetes</taxon>
        <taxon>Orbiliales</taxon>
        <taxon>Orbiliaceae</taxon>
        <taxon>Orbilia</taxon>
    </lineage>
</organism>
<dbReference type="InterPro" id="IPR023828">
    <property type="entry name" value="Peptidase_S8_Ser-AS"/>
</dbReference>
<dbReference type="PROSITE" id="PS00137">
    <property type="entry name" value="SUBTILASE_HIS"/>
    <property type="match status" value="1"/>
</dbReference>
<reference evidence="7 8" key="1">
    <citation type="submission" date="2019-06" db="EMBL/GenBank/DDBJ databases">
        <authorList>
            <person name="Palmer J.M."/>
        </authorList>
    </citation>
    <scope>NUCLEOTIDE SEQUENCE [LARGE SCALE GENOMIC DNA]</scope>
    <source>
        <strain evidence="7 8">TWF703</strain>
    </source>
</reference>
<protein>
    <submittedName>
        <fullName evidence="7">Serine protease</fullName>
    </submittedName>
</protein>
<evidence type="ECO:0000259" key="6">
    <source>
        <dbReference type="Pfam" id="PF00082"/>
    </source>
</evidence>
<dbReference type="EMBL" id="WIQZ01000007">
    <property type="protein sequence ID" value="KAF3144188.1"/>
    <property type="molecule type" value="Genomic_DNA"/>
</dbReference>
<keyword evidence="4 5" id="KW-0720">Serine protease</keyword>
<dbReference type="PROSITE" id="PS51892">
    <property type="entry name" value="SUBTILASE"/>
    <property type="match status" value="1"/>
</dbReference>
<comment type="caution">
    <text evidence="7">The sequence shown here is derived from an EMBL/GenBank/DDBJ whole genome shotgun (WGS) entry which is preliminary data.</text>
</comment>
<feature type="domain" description="Peptidase S8/S53" evidence="6">
    <location>
        <begin position="93"/>
        <end position="314"/>
    </location>
</feature>
<evidence type="ECO:0000256" key="4">
    <source>
        <dbReference type="ARBA" id="ARBA00022825"/>
    </source>
</evidence>
<feature type="active site" description="Charge relay system" evidence="5">
    <location>
        <position position="102"/>
    </location>
</feature>
<dbReference type="AlphaFoldDB" id="A0A7C8P395"/>
<dbReference type="SUPFAM" id="SSF52743">
    <property type="entry name" value="Subtilisin-like"/>
    <property type="match status" value="1"/>
</dbReference>
<name>A0A7C8P395_ORBOL</name>
<dbReference type="Proteomes" id="UP000480548">
    <property type="component" value="Unassembled WGS sequence"/>
</dbReference>
<dbReference type="GO" id="GO:0004252">
    <property type="term" value="F:serine-type endopeptidase activity"/>
    <property type="evidence" value="ECO:0007669"/>
    <property type="project" value="UniProtKB-UniRule"/>
</dbReference>
<evidence type="ECO:0000313" key="7">
    <source>
        <dbReference type="EMBL" id="KAF3144188.1"/>
    </source>
</evidence>
<dbReference type="InterPro" id="IPR050131">
    <property type="entry name" value="Peptidase_S8_subtilisin-like"/>
</dbReference>
<dbReference type="InterPro" id="IPR015500">
    <property type="entry name" value="Peptidase_S8_subtilisin-rel"/>
</dbReference>
<keyword evidence="3 5" id="KW-0378">Hydrolase</keyword>
<sequence length="348" mass="37303">MTGPGLNPLSEVLFRTCKMQELSLLVFVTTISVALAAPLVSEKRQQPQAATIVEQPDAPWGLQRISSPDPIPLEVRPKSREMAFRYQYDQSSGQGVDVYVIDGGVNATHPEFEGRAKMLYNDFKDDNNDVSDHGTMVAGVIGSDPYGVAKNVNIWGLKCEMGNGNRTSRCLAQVLLSHQRRRDLPGFAGSVINMSFGSYKMYRSSLEFGNLTALVQAGVHIVASAGNDNKDACDHWPSAANQNPQTQSIISVGASNISDGKAYFSNNGSCVDIYAPGWTLTTTADGGIKQAFGTSLAAPAVAGVLASELVLNPSLRLDPIGLKRHVLSKGVPIPGLGVLVNTRINEMR</sequence>
<dbReference type="InterPro" id="IPR000209">
    <property type="entry name" value="Peptidase_S8/S53_dom"/>
</dbReference>
<evidence type="ECO:0000256" key="5">
    <source>
        <dbReference type="PROSITE-ProRule" id="PRU01240"/>
    </source>
</evidence>
<proteinExistence type="inferred from homology"/>
<keyword evidence="2 5" id="KW-0645">Protease</keyword>
<dbReference type="PRINTS" id="PR00723">
    <property type="entry name" value="SUBTILISIN"/>
</dbReference>
<accession>A0A7C8P395</accession>
<comment type="similarity">
    <text evidence="1 5">Belongs to the peptidase S8 family.</text>
</comment>
<evidence type="ECO:0000256" key="1">
    <source>
        <dbReference type="ARBA" id="ARBA00011073"/>
    </source>
</evidence>
<dbReference type="PROSITE" id="PS00138">
    <property type="entry name" value="SUBTILASE_SER"/>
    <property type="match status" value="1"/>
</dbReference>
<dbReference type="PANTHER" id="PTHR43806">
    <property type="entry name" value="PEPTIDASE S8"/>
    <property type="match status" value="1"/>
</dbReference>
<dbReference type="PANTHER" id="PTHR43806:SF11">
    <property type="entry name" value="CEREVISIN-RELATED"/>
    <property type="match status" value="1"/>
</dbReference>
<evidence type="ECO:0000256" key="2">
    <source>
        <dbReference type="ARBA" id="ARBA00022670"/>
    </source>
</evidence>
<dbReference type="CDD" id="cd04077">
    <property type="entry name" value="Peptidases_S8_PCSK9_ProteinaseK_like"/>
    <property type="match status" value="1"/>
</dbReference>
<feature type="active site" description="Charge relay system" evidence="5">
    <location>
        <position position="133"/>
    </location>
</feature>
<gene>
    <name evidence="7" type="primary">SUB8_4</name>
    <name evidence="7" type="ORF">TWF703_009483</name>
</gene>
<dbReference type="GO" id="GO:0006508">
    <property type="term" value="P:proteolysis"/>
    <property type="evidence" value="ECO:0007669"/>
    <property type="project" value="UniProtKB-KW"/>
</dbReference>
<dbReference type="Pfam" id="PF00082">
    <property type="entry name" value="Peptidase_S8"/>
    <property type="match status" value="1"/>
</dbReference>